<protein>
    <submittedName>
        <fullName evidence="1">Uncharacterized protein</fullName>
    </submittedName>
</protein>
<sequence>MPPRDPRLAPVLAALNAKQEGLRCRTVGLDFNMRGCATIDDQVQARAQHVHHIQQAEDNIGVVRSTSSAFA</sequence>
<proteinExistence type="predicted"/>
<keyword evidence="2" id="KW-1185">Reference proteome</keyword>
<reference evidence="1" key="1">
    <citation type="submission" date="2014-09" db="EMBL/GenBank/DDBJ databases">
        <title>Genome sequence of the luminous mushroom Mycena chlorophos for searching fungal bioluminescence genes.</title>
        <authorList>
            <person name="Tanaka Y."/>
            <person name="Kasuga D."/>
            <person name="Oba Y."/>
            <person name="Hase S."/>
            <person name="Sato K."/>
            <person name="Oba Y."/>
            <person name="Sakakibara Y."/>
        </authorList>
    </citation>
    <scope>NUCLEOTIDE SEQUENCE</scope>
</reference>
<gene>
    <name evidence="1" type="ORF">MCHLO_03809</name>
</gene>
<name>A0ABQ0L573_MYCCL</name>
<dbReference type="EMBL" id="DF842203">
    <property type="protein sequence ID" value="GAT46273.1"/>
    <property type="molecule type" value="Genomic_DNA"/>
</dbReference>
<evidence type="ECO:0000313" key="2">
    <source>
        <dbReference type="Proteomes" id="UP000815677"/>
    </source>
</evidence>
<evidence type="ECO:0000313" key="1">
    <source>
        <dbReference type="EMBL" id="GAT46273.1"/>
    </source>
</evidence>
<dbReference type="Proteomes" id="UP000815677">
    <property type="component" value="Unassembled WGS sequence"/>
</dbReference>
<organism evidence="1 2">
    <name type="scientific">Mycena chlorophos</name>
    <name type="common">Agaric fungus</name>
    <name type="synonym">Agaricus chlorophos</name>
    <dbReference type="NCBI Taxonomy" id="658473"/>
    <lineage>
        <taxon>Eukaryota</taxon>
        <taxon>Fungi</taxon>
        <taxon>Dikarya</taxon>
        <taxon>Basidiomycota</taxon>
        <taxon>Agaricomycotina</taxon>
        <taxon>Agaricomycetes</taxon>
        <taxon>Agaricomycetidae</taxon>
        <taxon>Agaricales</taxon>
        <taxon>Marasmiineae</taxon>
        <taxon>Mycenaceae</taxon>
        <taxon>Mycena</taxon>
    </lineage>
</organism>
<accession>A0ABQ0L573</accession>